<reference evidence="1 2" key="1">
    <citation type="submission" date="2020-08" db="EMBL/GenBank/DDBJ databases">
        <title>Genomic Encyclopedia of Type Strains, Phase IV (KMG-IV): sequencing the most valuable type-strain genomes for metagenomic binning, comparative biology and taxonomic classification.</title>
        <authorList>
            <person name="Goeker M."/>
        </authorList>
    </citation>
    <scope>NUCLEOTIDE SEQUENCE [LARGE SCALE GENOMIC DNA]</scope>
    <source>
        <strain evidence="1 2">DSM 100694</strain>
    </source>
</reference>
<keyword evidence="2" id="KW-1185">Reference proteome</keyword>
<sequence>MKGVILGPQGVGAATLAGAINGFGSGAVGASIGKWVQCH</sequence>
<accession>A0A840DWK4</accession>
<comment type="caution">
    <text evidence="1">The sequence shown here is derived from an EMBL/GenBank/DDBJ whole genome shotgun (WGS) entry which is preliminary data.</text>
</comment>
<evidence type="ECO:0000313" key="2">
    <source>
        <dbReference type="Proteomes" id="UP000585970"/>
    </source>
</evidence>
<evidence type="ECO:0000313" key="1">
    <source>
        <dbReference type="EMBL" id="MBB4077320.1"/>
    </source>
</evidence>
<proteinExistence type="predicted"/>
<name>A0A840DWK4_9HYPH</name>
<organism evidence="1 2">
    <name type="scientific">Bartonella fuyuanensis</name>
    <dbReference type="NCBI Taxonomy" id="1460968"/>
    <lineage>
        <taxon>Bacteria</taxon>
        <taxon>Pseudomonadati</taxon>
        <taxon>Pseudomonadota</taxon>
        <taxon>Alphaproteobacteria</taxon>
        <taxon>Hyphomicrobiales</taxon>
        <taxon>Bartonellaceae</taxon>
        <taxon>Bartonella</taxon>
    </lineage>
</organism>
<dbReference type="Proteomes" id="UP000585970">
    <property type="component" value="Unassembled WGS sequence"/>
</dbReference>
<dbReference type="AlphaFoldDB" id="A0A840DWK4"/>
<gene>
    <name evidence="1" type="ORF">GGR08_001651</name>
</gene>
<dbReference type="EMBL" id="JACIFE010000048">
    <property type="protein sequence ID" value="MBB4077320.1"/>
    <property type="molecule type" value="Genomic_DNA"/>
</dbReference>
<protein>
    <submittedName>
        <fullName evidence="1">Uncharacterized protein</fullName>
    </submittedName>
</protein>